<feature type="transmembrane region" description="Helical" evidence="1">
    <location>
        <begin position="12"/>
        <end position="33"/>
    </location>
</feature>
<protein>
    <submittedName>
        <fullName evidence="2">Uncharacterized protein</fullName>
    </submittedName>
</protein>
<evidence type="ECO:0000256" key="1">
    <source>
        <dbReference type="SAM" id="Phobius"/>
    </source>
</evidence>
<comment type="caution">
    <text evidence="2">The sequence shown here is derived from an EMBL/GenBank/DDBJ whole genome shotgun (WGS) entry which is preliminary data.</text>
</comment>
<evidence type="ECO:0000313" key="3">
    <source>
        <dbReference type="Proteomes" id="UP000034140"/>
    </source>
</evidence>
<gene>
    <name evidence="2" type="ORF">UR96_C0002G0002</name>
</gene>
<keyword evidence="1" id="KW-1133">Transmembrane helix</keyword>
<dbReference type="AlphaFoldDB" id="A0A0G0DHT3"/>
<reference evidence="2 3" key="1">
    <citation type="journal article" date="2015" name="Nature">
        <title>rRNA introns, odd ribosomes, and small enigmatic genomes across a large radiation of phyla.</title>
        <authorList>
            <person name="Brown C.T."/>
            <person name="Hug L.A."/>
            <person name="Thomas B.C."/>
            <person name="Sharon I."/>
            <person name="Castelle C.J."/>
            <person name="Singh A."/>
            <person name="Wilkins M.J."/>
            <person name="Williams K.H."/>
            <person name="Banfield J.F."/>
        </authorList>
    </citation>
    <scope>NUCLEOTIDE SEQUENCE [LARGE SCALE GENOMIC DNA]</scope>
</reference>
<accession>A0A0G0DHT3</accession>
<proteinExistence type="predicted"/>
<keyword evidence="1" id="KW-0812">Transmembrane</keyword>
<dbReference type="Proteomes" id="UP000034140">
    <property type="component" value="Unassembled WGS sequence"/>
</dbReference>
<keyword evidence="1" id="KW-0472">Membrane</keyword>
<evidence type="ECO:0000313" key="2">
    <source>
        <dbReference type="EMBL" id="KKP92973.1"/>
    </source>
</evidence>
<organism evidence="2 3">
    <name type="scientific">candidate division WS6 bacterium GW2011_GWC1_36_11</name>
    <dbReference type="NCBI Taxonomy" id="1619090"/>
    <lineage>
        <taxon>Bacteria</taxon>
        <taxon>Candidatus Dojkabacteria</taxon>
    </lineage>
</organism>
<name>A0A0G0DHT3_9BACT</name>
<dbReference type="EMBL" id="LBRE01000002">
    <property type="protein sequence ID" value="KKP92973.1"/>
    <property type="molecule type" value="Genomic_DNA"/>
</dbReference>
<sequence length="398" mass="45599">MQVVMSKKKKYFILLTGILVLAATAGISLFISLKVNSSTSYTVDKYSNVTNWCDTNLKDGKLSANCKALLINIDENSCFEVQVITKGKELKDLTVCEKNDTLTYTNDVLGYKKLMPVDVIFTYTKGRALGNYLFNNVSFDKVDDTYIQNIVNEDIENLVTIDVGSATTIKNSVDFCPKPDTLPNYITNENTKSYTTFYYGNLMDETMYRYGSMYRFEDKTLYLLLGRDSQLISKNYIYFPNPTIETSKDINKEIKTLPIILNLSKEMDETDMVLLKEISLLYDNIDEITLQNRSDLLFSILKTINIDSPISAEVYCSMGKLLSLINDKSETYTNYINKIKENITKNIQTIDTALCEDFTDKEKIDYRGLYIRIYINSGLVNQNFSIINKCLNLYDFTK</sequence>